<proteinExistence type="predicted"/>
<keyword evidence="1" id="KW-0378">Hydrolase</keyword>
<dbReference type="PROSITE" id="PS51257">
    <property type="entry name" value="PROKAR_LIPOPROTEIN"/>
    <property type="match status" value="1"/>
</dbReference>
<evidence type="ECO:0000313" key="4">
    <source>
        <dbReference type="EMBL" id="MBB6670813.1"/>
    </source>
</evidence>
<keyword evidence="2" id="KW-0326">Glycosidase</keyword>
<dbReference type="GO" id="GO:0016798">
    <property type="term" value="F:hydrolase activity, acting on glycosyl bonds"/>
    <property type="evidence" value="ECO:0007669"/>
    <property type="project" value="UniProtKB-KW"/>
</dbReference>
<dbReference type="InterPro" id="IPR017853">
    <property type="entry name" value="GH"/>
</dbReference>
<dbReference type="InterPro" id="IPR013780">
    <property type="entry name" value="Glyco_hydro_b"/>
</dbReference>
<evidence type="ECO:0000256" key="1">
    <source>
        <dbReference type="ARBA" id="ARBA00022801"/>
    </source>
</evidence>
<dbReference type="Proteomes" id="UP000547209">
    <property type="component" value="Unassembled WGS sequence"/>
</dbReference>
<dbReference type="SUPFAM" id="SSF51445">
    <property type="entry name" value="(Trans)glycosidases"/>
    <property type="match status" value="1"/>
</dbReference>
<dbReference type="EMBL" id="JACJVP010000011">
    <property type="protein sequence ID" value="MBB6670813.1"/>
    <property type="molecule type" value="Genomic_DNA"/>
</dbReference>
<dbReference type="InterPro" id="IPR031705">
    <property type="entry name" value="Glyco_hydro_36_C"/>
</dbReference>
<accession>A0A7X0RP17</accession>
<gene>
    <name evidence="4" type="ORF">H7C19_08945</name>
</gene>
<evidence type="ECO:0000256" key="2">
    <source>
        <dbReference type="ARBA" id="ARBA00023295"/>
    </source>
</evidence>
<evidence type="ECO:0000313" key="5">
    <source>
        <dbReference type="Proteomes" id="UP000547209"/>
    </source>
</evidence>
<dbReference type="AlphaFoldDB" id="A0A7X0RP17"/>
<protein>
    <submittedName>
        <fullName evidence="4">GH36 C-terminal domain-containing protein</fullName>
    </submittedName>
</protein>
<evidence type="ECO:0000259" key="3">
    <source>
        <dbReference type="Pfam" id="PF16874"/>
    </source>
</evidence>
<dbReference type="InterPro" id="IPR013785">
    <property type="entry name" value="Aldolase_TIM"/>
</dbReference>
<comment type="caution">
    <text evidence="4">The sequence shown here is derived from an EMBL/GenBank/DDBJ whole genome shotgun (WGS) entry which is preliminary data.</text>
</comment>
<organism evidence="4 5">
    <name type="scientific">Cohnella nanjingensis</name>
    <dbReference type="NCBI Taxonomy" id="1387779"/>
    <lineage>
        <taxon>Bacteria</taxon>
        <taxon>Bacillati</taxon>
        <taxon>Bacillota</taxon>
        <taxon>Bacilli</taxon>
        <taxon>Bacillales</taxon>
        <taxon>Paenibacillaceae</taxon>
        <taxon>Cohnella</taxon>
    </lineage>
</organism>
<dbReference type="Gene3D" id="2.60.40.1180">
    <property type="entry name" value="Golgi alpha-mannosidase II"/>
    <property type="match status" value="1"/>
</dbReference>
<keyword evidence="5" id="KW-1185">Reference proteome</keyword>
<sequence>MTIKTEAARINLRTPLLSYGGIALACFLAFLFLFASRAFASGPYSASAGFSSTQGQNQWYYQQRPVGGGPFTDLTYTGGAWRGGNGNWLGAGSMHPDNSYDVVLKWTAPAAGTISITGTVRKNDTGGGNGVVAAVQKNGTVLWSKTIAFNDSTGYNTNADLSSVAVAAGDAIYFIVNNNGEYTYDETDWDPTIAYVDSWTASAGFSNIQGQNQWYYQQRPIGGGAFTNLTYSGGSGVWVGGNGNWLGGGAIHPDNTNDVALKWVAPRSGTICISGNVHKNDTGGGNGVVATVQKNVAVLWSRTIAYNDSTGYSTNADLCSVYVSAGDAIYFIVNNNGDYTHDETGWNPTIAYVAGTMPSWHLNTDDTNLTLTISGNRPAITQLKNPSQNWDWTPVTSVLPLLDRIYIGSTAYTPNWSYQGALVDTSSGTKVTLTFVCTTPNLTLTQVWWARPGAGPVEQTMAITNNTGGNVTYQYSDVVAADLTVSADNNATLWRFARQSMAGDPGFNTGVFKQLMGASTTVPSEISNNFDTGPYVLPFTMLDVNAVHGLYFGYTWDFGRFTNWTSGNAYRIRNKFYLGDAGSVTIVNGKAFNVPGMFFGTYKGDTDDGSNKMKKWFWNYKITPTLKANANEPLTEFGIDLYTEGEFSDFLSRNPLASWGVEMIKEDAYYTTDGVPPGSPYANGQPQPNYDPFFGWAWTPAPVKWPNGMTLGTIAHNNGVKLSLYLANRYNHANLATQAGRDSQKAALQSRFDNWQFDYWRSDMEFEPTGDYLSHEGFLEVLDYMIANRPGFRWENCSAGGSKKSFDLLQRQTVMTTEDSGGNPGSILNYRKAFYANSYMINPVQLKDDNGEDLPGMKLWEYEMRGGFLGAWMWAGDYSNTDPVTVDKLNSYKAHLDLYKTKQRPILRGADVYHVLPMPDGTHWDGMQFFNASMNKGSVLLFKPNSGVGNSPTIYLKGLDPNARYTLTFQDRTTLNASYSNVLGSQLMAGGTGISVSGNAGDYDSEIIWIN</sequence>
<dbReference type="Gene3D" id="3.20.20.70">
    <property type="entry name" value="Aldolase class I"/>
    <property type="match status" value="1"/>
</dbReference>
<dbReference type="RefSeq" id="WP_185142294.1">
    <property type="nucleotide sequence ID" value="NZ_JACJVP010000011.1"/>
</dbReference>
<name>A0A7X0RP17_9BACL</name>
<feature type="domain" description="Glycosyl hydrolase family 36 C-terminal" evidence="3">
    <location>
        <begin position="932"/>
        <end position="1010"/>
    </location>
</feature>
<dbReference type="Pfam" id="PF16874">
    <property type="entry name" value="Glyco_hydro_36C"/>
    <property type="match status" value="1"/>
</dbReference>
<reference evidence="4 5" key="1">
    <citation type="submission" date="2020-08" db="EMBL/GenBank/DDBJ databases">
        <title>Cohnella phylogeny.</title>
        <authorList>
            <person name="Dunlap C."/>
        </authorList>
    </citation>
    <scope>NUCLEOTIDE SEQUENCE [LARGE SCALE GENOMIC DNA]</scope>
    <source>
        <strain evidence="4 5">DSM 28246</strain>
    </source>
</reference>